<name>G7VQI8_PAETH</name>
<proteinExistence type="predicted"/>
<keyword evidence="1" id="KW-0812">Transmembrane</keyword>
<reference key="2">
    <citation type="submission" date="2011-11" db="EMBL/GenBank/DDBJ databases">
        <authorList>
            <person name="Shin S.H."/>
            <person name="Kim S."/>
            <person name="Kim J.Y."/>
        </authorList>
    </citation>
    <scope>NUCLEOTIDE SEQUENCE</scope>
    <source>
        <strain>HPL-003</strain>
    </source>
</reference>
<evidence type="ECO:0000256" key="1">
    <source>
        <dbReference type="SAM" id="Phobius"/>
    </source>
</evidence>
<evidence type="ECO:0000313" key="2">
    <source>
        <dbReference type="EMBL" id="AET61177.1"/>
    </source>
</evidence>
<feature type="transmembrane region" description="Helical" evidence="1">
    <location>
        <begin position="6"/>
        <end position="28"/>
    </location>
</feature>
<keyword evidence="1" id="KW-1133">Transmembrane helix</keyword>
<sequence length="38" mass="3855">MSSTNLGIGAAIVNYPLLLFVPAGLGVAHFSAQEGLPK</sequence>
<reference evidence="2 3" key="3">
    <citation type="journal article" date="2012" name="J. Bacteriol.">
        <title>Genome Sequence of Paenibacillus terrae HPL-003, a Xylanase-Producing Bacterium Isolated from Soil Found in Forest Residue.</title>
        <authorList>
            <person name="Shin S.H."/>
            <person name="Kim S."/>
            <person name="Kim J.Y."/>
            <person name="Song H.Y."/>
            <person name="Cho S.J."/>
            <person name="Kim D.R."/>
            <person name="Lee K.I."/>
            <person name="Lim H.K."/>
            <person name="Park N.J."/>
            <person name="Hwang I.T."/>
            <person name="Yang K.S."/>
        </authorList>
    </citation>
    <scope>NUCLEOTIDE SEQUENCE [LARGE SCALE GENOMIC DNA]</scope>
    <source>
        <strain evidence="2 3">HPL-003</strain>
    </source>
</reference>
<dbReference type="Proteomes" id="UP000005876">
    <property type="component" value="Chromosome"/>
</dbReference>
<protein>
    <submittedName>
        <fullName evidence="2">Uncharacterized protein</fullName>
    </submittedName>
</protein>
<reference evidence="3" key="1">
    <citation type="submission" date="2011-11" db="EMBL/GenBank/DDBJ databases">
        <title>Complete sequence of Paenibacillus terrae HPL-003.</title>
        <authorList>
            <person name="Shin S.H."/>
            <person name="Kim S."/>
            <person name="Kim J.Y."/>
        </authorList>
    </citation>
    <scope>NUCLEOTIDE SEQUENCE [LARGE SCALE GENOMIC DNA]</scope>
    <source>
        <strain evidence="3">HPL-003</strain>
    </source>
</reference>
<dbReference type="STRING" id="985665.HPL003_22255"/>
<dbReference type="EMBL" id="CP003107">
    <property type="protein sequence ID" value="AET61177.1"/>
    <property type="molecule type" value="Genomic_DNA"/>
</dbReference>
<gene>
    <name evidence="2" type="ordered locus">HPL003_22255</name>
</gene>
<dbReference type="HOGENOM" id="CLU_3331033_0_0_9"/>
<evidence type="ECO:0000313" key="3">
    <source>
        <dbReference type="Proteomes" id="UP000005876"/>
    </source>
</evidence>
<keyword evidence="1" id="KW-0472">Membrane</keyword>
<accession>G7VQI8</accession>
<organism evidence="2 3">
    <name type="scientific">Paenibacillus terrae (strain HPL-003)</name>
    <dbReference type="NCBI Taxonomy" id="985665"/>
    <lineage>
        <taxon>Bacteria</taxon>
        <taxon>Bacillati</taxon>
        <taxon>Bacillota</taxon>
        <taxon>Bacilli</taxon>
        <taxon>Bacillales</taxon>
        <taxon>Paenibacillaceae</taxon>
        <taxon>Paenibacillus</taxon>
    </lineage>
</organism>
<dbReference type="KEGG" id="pta:HPL003_22255"/>
<dbReference type="AlphaFoldDB" id="G7VQI8"/>